<accession>A0A077WXD9</accession>
<dbReference type="Pfam" id="PF16053">
    <property type="entry name" value="MRP-S34"/>
    <property type="match status" value="1"/>
</dbReference>
<dbReference type="OrthoDB" id="16434at2759"/>
<evidence type="ECO:0000313" key="1">
    <source>
        <dbReference type="EMBL" id="CDS11457.1"/>
    </source>
</evidence>
<proteinExistence type="predicted"/>
<dbReference type="EMBL" id="LK023346">
    <property type="protein sequence ID" value="CDS11457.1"/>
    <property type="molecule type" value="Genomic_DNA"/>
</dbReference>
<dbReference type="PANTHER" id="PTHR35316:SF1">
    <property type="entry name" value="28S RIBOSOMAL S34 PROTEIN"/>
    <property type="match status" value="1"/>
</dbReference>
<sequence length="129" mass="14113">MNVARQVLSQLTEKPSVFTQGGKNLYQVLSVLPEYGVGSRVVNRQMSCIGSMAACSPSLFPSCTIQASTKVLNNPGLKDSYYEVTKVNLKPGLKHGRAWGVQVLKGRTMENGKPVEIRGGLKYNWKLLA</sequence>
<dbReference type="AlphaFoldDB" id="A0A077WXD9"/>
<dbReference type="PANTHER" id="PTHR35316">
    <property type="entry name" value="28S RIBOSOMAL S34 PROTEIN"/>
    <property type="match status" value="1"/>
</dbReference>
<name>A0A077WXD9_9FUNG</name>
<organism evidence="1">
    <name type="scientific">Lichtheimia ramosa</name>
    <dbReference type="NCBI Taxonomy" id="688394"/>
    <lineage>
        <taxon>Eukaryota</taxon>
        <taxon>Fungi</taxon>
        <taxon>Fungi incertae sedis</taxon>
        <taxon>Mucoromycota</taxon>
        <taxon>Mucoromycotina</taxon>
        <taxon>Mucoromycetes</taxon>
        <taxon>Mucorales</taxon>
        <taxon>Lichtheimiaceae</taxon>
        <taxon>Lichtheimia</taxon>
    </lineage>
</organism>
<dbReference type="InterPro" id="IPR032053">
    <property type="entry name" value="Ribosomal_mS34"/>
</dbReference>
<protein>
    <submittedName>
        <fullName evidence="1">Uncharacterized protein</fullName>
    </submittedName>
</protein>
<reference evidence="1" key="1">
    <citation type="journal article" date="2014" name="Genome Announc.">
        <title>De novo whole-genome sequence and genome annotation of Lichtheimia ramosa.</title>
        <authorList>
            <person name="Linde J."/>
            <person name="Schwartze V."/>
            <person name="Binder U."/>
            <person name="Lass-Florl C."/>
            <person name="Voigt K."/>
            <person name="Horn F."/>
        </authorList>
    </citation>
    <scope>NUCLEOTIDE SEQUENCE</scope>
    <source>
        <strain evidence="1">JMRC FSU:6197</strain>
    </source>
</reference>
<gene>
    <name evidence="1" type="ORF">LRAMOSA03720</name>
</gene>
<dbReference type="GO" id="GO:0005739">
    <property type="term" value="C:mitochondrion"/>
    <property type="evidence" value="ECO:0007669"/>
    <property type="project" value="InterPro"/>
</dbReference>
<dbReference type="GO" id="GO:0003735">
    <property type="term" value="F:structural constituent of ribosome"/>
    <property type="evidence" value="ECO:0007669"/>
    <property type="project" value="InterPro"/>
</dbReference>